<dbReference type="InterPro" id="IPR036661">
    <property type="entry name" value="Luciferase-like_sf"/>
</dbReference>
<sequence length="313" mass="33731">MDLPRVGLDLTEKLRVPEAVDAIVRAEARGVPMVWSTIRRGAPDAMTFFAAGAVRTSRIGLGTAVVPTYPRHPAVLASQALAVEQLAPGRFRLGIGPSHRPVIENSLGIPMDRPLAHLREYLIVLRALLWEGAVDFEGRYFSVHLETGQTAQVPIYISALRANAYRLAGELADGAISWMCPADYLRETAALAMAEAAQAAGRATPRLVAHVPVAMTSDRAQMLEVARPRVGGYARLPFYAAMFADAGFPVDGGVVSDDLLDHLVVWGDEARVQERLAGLLGDGIDELLVMAIPVSDLAQEEERLSRVLVALAN</sequence>
<dbReference type="OrthoDB" id="7054907at2"/>
<protein>
    <submittedName>
        <fullName evidence="3">Luciferase-like monooxygenase</fullName>
    </submittedName>
</protein>
<feature type="domain" description="Luciferase-like" evidence="2">
    <location>
        <begin position="4"/>
        <end position="285"/>
    </location>
</feature>
<evidence type="ECO:0000313" key="4">
    <source>
        <dbReference type="Proteomes" id="UP000002027"/>
    </source>
</evidence>
<dbReference type="PANTHER" id="PTHR43244:SF1">
    <property type="entry name" value="5,10-METHYLENETETRAHYDROMETHANOPTERIN REDUCTASE"/>
    <property type="match status" value="1"/>
</dbReference>
<dbReference type="KEGG" id="sti:Sthe_1924"/>
<dbReference type="InterPro" id="IPR011251">
    <property type="entry name" value="Luciferase-like_dom"/>
</dbReference>
<dbReference type="SUPFAM" id="SSF51679">
    <property type="entry name" value="Bacterial luciferase-like"/>
    <property type="match status" value="1"/>
</dbReference>
<dbReference type="AlphaFoldDB" id="D1C539"/>
<dbReference type="eggNOG" id="COG2141">
    <property type="taxonomic scope" value="Bacteria"/>
</dbReference>
<dbReference type="InterPro" id="IPR050564">
    <property type="entry name" value="F420-G6PD/mer"/>
</dbReference>
<organism evidence="3 4">
    <name type="scientific">Sphaerobacter thermophilus (strain ATCC 49802 / DSM 20745 / KCCM 41009 / NCIMB 13125 / S 6022)</name>
    <dbReference type="NCBI Taxonomy" id="479434"/>
    <lineage>
        <taxon>Bacteria</taxon>
        <taxon>Pseudomonadati</taxon>
        <taxon>Thermomicrobiota</taxon>
        <taxon>Thermomicrobia</taxon>
        <taxon>Sphaerobacterales</taxon>
        <taxon>Sphaerobacterineae</taxon>
        <taxon>Sphaerobacteraceae</taxon>
        <taxon>Sphaerobacter</taxon>
    </lineage>
</organism>
<dbReference type="GO" id="GO:0016705">
    <property type="term" value="F:oxidoreductase activity, acting on paired donors, with incorporation or reduction of molecular oxygen"/>
    <property type="evidence" value="ECO:0007669"/>
    <property type="project" value="InterPro"/>
</dbReference>
<proteinExistence type="predicted"/>
<dbReference type="EMBL" id="CP001823">
    <property type="protein sequence ID" value="ACZ39356.1"/>
    <property type="molecule type" value="Genomic_DNA"/>
</dbReference>
<dbReference type="Proteomes" id="UP000002027">
    <property type="component" value="Chromosome 1"/>
</dbReference>
<keyword evidence="1" id="KW-0560">Oxidoreductase</keyword>
<dbReference type="HOGENOM" id="CLU_027853_5_4_0"/>
<dbReference type="Gene3D" id="3.20.20.30">
    <property type="entry name" value="Luciferase-like domain"/>
    <property type="match status" value="1"/>
</dbReference>
<evidence type="ECO:0000256" key="1">
    <source>
        <dbReference type="ARBA" id="ARBA00023002"/>
    </source>
</evidence>
<evidence type="ECO:0000313" key="3">
    <source>
        <dbReference type="EMBL" id="ACZ39356.1"/>
    </source>
</evidence>
<accession>D1C539</accession>
<dbReference type="RefSeq" id="WP_012872402.1">
    <property type="nucleotide sequence ID" value="NC_013523.1"/>
</dbReference>
<dbReference type="GO" id="GO:0004497">
    <property type="term" value="F:monooxygenase activity"/>
    <property type="evidence" value="ECO:0007669"/>
    <property type="project" value="UniProtKB-KW"/>
</dbReference>
<reference evidence="4" key="1">
    <citation type="submission" date="2009-11" db="EMBL/GenBank/DDBJ databases">
        <title>The complete chromosome 1 of Sphaerobacter thermophilus DSM 20745.</title>
        <authorList>
            <person name="Lucas S."/>
            <person name="Copeland A."/>
            <person name="Lapidus A."/>
            <person name="Glavina del Rio T."/>
            <person name="Dalin E."/>
            <person name="Tice H."/>
            <person name="Bruce D."/>
            <person name="Goodwin L."/>
            <person name="Pitluck S."/>
            <person name="Kyrpides N."/>
            <person name="Mavromatis K."/>
            <person name="Ivanova N."/>
            <person name="Mikhailova N."/>
            <person name="LaButti K.M."/>
            <person name="Clum A."/>
            <person name="Sun H.I."/>
            <person name="Brettin T."/>
            <person name="Detter J.C."/>
            <person name="Han C."/>
            <person name="Larimer F."/>
            <person name="Land M."/>
            <person name="Hauser L."/>
            <person name="Markowitz V."/>
            <person name="Cheng J.F."/>
            <person name="Hugenholtz P."/>
            <person name="Woyke T."/>
            <person name="Wu D."/>
            <person name="Steenblock K."/>
            <person name="Schneider S."/>
            <person name="Pukall R."/>
            <person name="Goeker M."/>
            <person name="Klenk H.P."/>
            <person name="Eisen J.A."/>
        </authorList>
    </citation>
    <scope>NUCLEOTIDE SEQUENCE [LARGE SCALE GENOMIC DNA]</scope>
    <source>
        <strain evidence="4">ATCC 49802 / DSM 20745 / S 6022</strain>
    </source>
</reference>
<dbReference type="STRING" id="479434.Sthe_1924"/>
<keyword evidence="4" id="KW-1185">Reference proteome</keyword>
<keyword evidence="3" id="KW-0503">Monooxygenase</keyword>
<dbReference type="PANTHER" id="PTHR43244">
    <property type="match status" value="1"/>
</dbReference>
<dbReference type="Pfam" id="PF00296">
    <property type="entry name" value="Bac_luciferase"/>
    <property type="match status" value="1"/>
</dbReference>
<evidence type="ECO:0000259" key="2">
    <source>
        <dbReference type="Pfam" id="PF00296"/>
    </source>
</evidence>
<dbReference type="FunCoup" id="D1C539">
    <property type="interactions" value="81"/>
</dbReference>
<gene>
    <name evidence="3" type="ordered locus">Sthe_1924</name>
</gene>
<name>D1C539_SPHTD</name>
<dbReference type="InParanoid" id="D1C539"/>
<reference evidence="3 4" key="2">
    <citation type="journal article" date="2010" name="Stand. Genomic Sci.">
        <title>Complete genome sequence of Desulfohalobium retbaense type strain (HR(100)).</title>
        <authorList>
            <person name="Spring S."/>
            <person name="Nolan M."/>
            <person name="Lapidus A."/>
            <person name="Glavina Del Rio T."/>
            <person name="Copeland A."/>
            <person name="Tice H."/>
            <person name="Cheng J.F."/>
            <person name="Lucas S."/>
            <person name="Land M."/>
            <person name="Chen F."/>
            <person name="Bruce D."/>
            <person name="Goodwin L."/>
            <person name="Pitluck S."/>
            <person name="Ivanova N."/>
            <person name="Mavromatis K."/>
            <person name="Mikhailova N."/>
            <person name="Pati A."/>
            <person name="Chen A."/>
            <person name="Palaniappan K."/>
            <person name="Hauser L."/>
            <person name="Chang Y.J."/>
            <person name="Jeffries C.D."/>
            <person name="Munk C."/>
            <person name="Kiss H."/>
            <person name="Chain P."/>
            <person name="Han C."/>
            <person name="Brettin T."/>
            <person name="Detter J.C."/>
            <person name="Schuler E."/>
            <person name="Goker M."/>
            <person name="Rohde M."/>
            <person name="Bristow J."/>
            <person name="Eisen J.A."/>
            <person name="Markowitz V."/>
            <person name="Hugenholtz P."/>
            <person name="Kyrpides N.C."/>
            <person name="Klenk H.P."/>
        </authorList>
    </citation>
    <scope>NUCLEOTIDE SEQUENCE [LARGE SCALE GENOMIC DNA]</scope>
    <source>
        <strain evidence="4">ATCC 49802 / DSM 20745 / S 6022</strain>
    </source>
</reference>